<proteinExistence type="predicted"/>
<evidence type="ECO:0008006" key="4">
    <source>
        <dbReference type="Google" id="ProtNLM"/>
    </source>
</evidence>
<sequence length="229" mass="25956">MKKIYILRAISIALLLASLLIIIISVTRKSENISAYDDGVEMVDPNTIILSNSGVRVSFSDVILSKPSETRKLVVFEQEGTVSYKIEDRMFDFLDWEPSKKYQTVQYTGKGSFVIELDQLGKSNIVEDAQNHTVTIKIPHPVLDTIEIDPNEVEIGDKQSGFLAIGDIKLTLSDYNKIEKELRKRLKEKFDVYSNGQQADDLALNAVYEIYNPVVKAVDSDYELKVEWT</sequence>
<evidence type="ECO:0000256" key="1">
    <source>
        <dbReference type="SAM" id="Phobius"/>
    </source>
</evidence>
<dbReference type="Pfam" id="PF14014">
    <property type="entry name" value="DUF4230"/>
    <property type="match status" value="1"/>
</dbReference>
<gene>
    <name evidence="2" type="ORF">CSX01_08860</name>
</gene>
<organism evidence="2 3">
    <name type="scientific">Pseudobutyrivibrio ruminis</name>
    <dbReference type="NCBI Taxonomy" id="46206"/>
    <lineage>
        <taxon>Bacteria</taxon>
        <taxon>Bacillati</taxon>
        <taxon>Bacillota</taxon>
        <taxon>Clostridia</taxon>
        <taxon>Lachnospirales</taxon>
        <taxon>Lachnospiraceae</taxon>
        <taxon>Pseudobutyrivibrio</taxon>
    </lineage>
</organism>
<keyword evidence="1" id="KW-0812">Transmembrane</keyword>
<dbReference type="Proteomes" id="UP000225889">
    <property type="component" value="Unassembled WGS sequence"/>
</dbReference>
<reference evidence="2 3" key="2">
    <citation type="submission" date="2017-10" db="EMBL/GenBank/DDBJ databases">
        <authorList>
            <person name="Banno H."/>
            <person name="Chua N.-H."/>
        </authorList>
    </citation>
    <scope>NUCLEOTIDE SEQUENCE [LARGE SCALE GENOMIC DNA]</scope>
    <source>
        <strain evidence="2 3">JK626</strain>
    </source>
</reference>
<keyword evidence="1" id="KW-1133">Transmembrane helix</keyword>
<comment type="caution">
    <text evidence="2">The sequence shown here is derived from an EMBL/GenBank/DDBJ whole genome shotgun (WGS) entry which is preliminary data.</text>
</comment>
<evidence type="ECO:0000313" key="2">
    <source>
        <dbReference type="EMBL" id="PHU34662.1"/>
    </source>
</evidence>
<dbReference type="AlphaFoldDB" id="A0A2G3DUH5"/>
<accession>A0A2G3DUH5</accession>
<dbReference type="RefSeq" id="WP_099392122.1">
    <property type="nucleotide sequence ID" value="NZ_PDYF01000014.1"/>
</dbReference>
<evidence type="ECO:0000313" key="3">
    <source>
        <dbReference type="Proteomes" id="UP000225889"/>
    </source>
</evidence>
<keyword evidence="1" id="KW-0472">Membrane</keyword>
<feature type="transmembrane region" description="Helical" evidence="1">
    <location>
        <begin position="6"/>
        <end position="26"/>
    </location>
</feature>
<reference evidence="2 3" key="1">
    <citation type="submission" date="2017-10" db="EMBL/GenBank/DDBJ databases">
        <title>Resolving the taxonomy of Roseburia spp., Eubacterium rectale and Agathobacter spp. through phylogenomic analysis.</title>
        <authorList>
            <person name="Sheridan P.O."/>
            <person name="Walker A.W."/>
            <person name="Duncan S.H."/>
            <person name="Scott K.P."/>
            <person name="Toole P.W.O."/>
            <person name="Luis P."/>
            <person name="Flint H.J."/>
        </authorList>
    </citation>
    <scope>NUCLEOTIDE SEQUENCE [LARGE SCALE GENOMIC DNA]</scope>
    <source>
        <strain evidence="2 3">JK626</strain>
    </source>
</reference>
<dbReference type="EMBL" id="PDYF01000014">
    <property type="protein sequence ID" value="PHU34662.1"/>
    <property type="molecule type" value="Genomic_DNA"/>
</dbReference>
<dbReference type="InterPro" id="IPR025324">
    <property type="entry name" value="DUF4230"/>
</dbReference>
<name>A0A2G3DUH5_9FIRM</name>
<protein>
    <recommendedName>
        <fullName evidence="4">DUF4230 domain-containing protein</fullName>
    </recommendedName>
</protein>